<evidence type="ECO:0000313" key="3">
    <source>
        <dbReference type="Proteomes" id="UP001149074"/>
    </source>
</evidence>
<feature type="compositionally biased region" description="Basic residues" evidence="1">
    <location>
        <begin position="446"/>
        <end position="459"/>
    </location>
</feature>
<comment type="caution">
    <text evidence="2">The sequence shown here is derived from an EMBL/GenBank/DDBJ whole genome shotgun (WGS) entry which is preliminary data.</text>
</comment>
<feature type="compositionally biased region" description="Polar residues" evidence="1">
    <location>
        <begin position="187"/>
        <end position="200"/>
    </location>
</feature>
<reference evidence="2" key="1">
    <citation type="submission" date="2022-11" db="EMBL/GenBank/DDBJ databases">
        <authorList>
            <person name="Petersen C."/>
        </authorList>
    </citation>
    <scope>NUCLEOTIDE SEQUENCE</scope>
    <source>
        <strain evidence="2">IBT 30761</strain>
    </source>
</reference>
<protein>
    <submittedName>
        <fullName evidence="2">Uncharacterized protein</fullName>
    </submittedName>
</protein>
<name>A0A9W9K2H9_9EURO</name>
<feature type="compositionally biased region" description="Polar residues" evidence="1">
    <location>
        <begin position="1026"/>
        <end position="1035"/>
    </location>
</feature>
<organism evidence="2 3">
    <name type="scientific">Penicillium argentinense</name>
    <dbReference type="NCBI Taxonomy" id="1131581"/>
    <lineage>
        <taxon>Eukaryota</taxon>
        <taxon>Fungi</taxon>
        <taxon>Dikarya</taxon>
        <taxon>Ascomycota</taxon>
        <taxon>Pezizomycotina</taxon>
        <taxon>Eurotiomycetes</taxon>
        <taxon>Eurotiomycetidae</taxon>
        <taxon>Eurotiales</taxon>
        <taxon>Aspergillaceae</taxon>
        <taxon>Penicillium</taxon>
    </lineage>
</organism>
<feature type="compositionally biased region" description="Low complexity" evidence="1">
    <location>
        <begin position="601"/>
        <end position="612"/>
    </location>
</feature>
<feature type="compositionally biased region" description="Basic and acidic residues" evidence="1">
    <location>
        <begin position="422"/>
        <end position="441"/>
    </location>
</feature>
<dbReference type="GO" id="GO:0031297">
    <property type="term" value="P:replication fork processing"/>
    <property type="evidence" value="ECO:0007669"/>
    <property type="project" value="InterPro"/>
</dbReference>
<feature type="compositionally biased region" description="Basic residues" evidence="1">
    <location>
        <begin position="736"/>
        <end position="745"/>
    </location>
</feature>
<proteinExistence type="predicted"/>
<dbReference type="PANTHER" id="PTHR28122:SF1">
    <property type="entry name" value="E3 UBIQUITIN-PROTEIN LIGASE SUBSTRATE RECEPTOR MMS22"/>
    <property type="match status" value="1"/>
</dbReference>
<feature type="region of interest" description="Disordered" evidence="1">
    <location>
        <begin position="495"/>
        <end position="927"/>
    </location>
</feature>
<dbReference type="GO" id="GO:0000724">
    <property type="term" value="P:double-strand break repair via homologous recombination"/>
    <property type="evidence" value="ECO:0007669"/>
    <property type="project" value="TreeGrafter"/>
</dbReference>
<gene>
    <name evidence="2" type="ORF">N7532_008431</name>
</gene>
<dbReference type="RefSeq" id="XP_056471729.1">
    <property type="nucleotide sequence ID" value="XM_056620923.1"/>
</dbReference>
<feature type="compositionally biased region" description="Acidic residues" evidence="1">
    <location>
        <begin position="393"/>
        <end position="402"/>
    </location>
</feature>
<evidence type="ECO:0000313" key="2">
    <source>
        <dbReference type="EMBL" id="KAJ5089747.1"/>
    </source>
</evidence>
<keyword evidence="3" id="KW-1185">Reference proteome</keyword>
<feature type="region of interest" description="Disordered" evidence="1">
    <location>
        <begin position="980"/>
        <end position="1045"/>
    </location>
</feature>
<feature type="compositionally biased region" description="Acidic residues" evidence="1">
    <location>
        <begin position="686"/>
        <end position="697"/>
    </location>
</feature>
<dbReference type="PANTHER" id="PTHR28122">
    <property type="entry name" value="E3 UBIQUITIN-PROTEIN LIGASE SUBSTRATE RECEPTOR MMS22"/>
    <property type="match status" value="1"/>
</dbReference>
<dbReference type="EMBL" id="JAPQKI010000009">
    <property type="protein sequence ID" value="KAJ5089747.1"/>
    <property type="molecule type" value="Genomic_DNA"/>
</dbReference>
<dbReference type="OrthoDB" id="2386201at2759"/>
<dbReference type="GO" id="GO:0035361">
    <property type="term" value="C:Cul8-RING ubiquitin ligase complex"/>
    <property type="evidence" value="ECO:0007669"/>
    <property type="project" value="TreeGrafter"/>
</dbReference>
<reference evidence="2" key="2">
    <citation type="journal article" date="2023" name="IMA Fungus">
        <title>Comparative genomic study of the Penicillium genus elucidates a diverse pangenome and 15 lateral gene transfer events.</title>
        <authorList>
            <person name="Petersen C."/>
            <person name="Sorensen T."/>
            <person name="Nielsen M.R."/>
            <person name="Sondergaard T.E."/>
            <person name="Sorensen J.L."/>
            <person name="Fitzpatrick D.A."/>
            <person name="Frisvad J.C."/>
            <person name="Nielsen K.L."/>
        </authorList>
    </citation>
    <scope>NUCLEOTIDE SEQUENCE</scope>
    <source>
        <strain evidence="2">IBT 30761</strain>
    </source>
</reference>
<feature type="compositionally biased region" description="Basic residues" evidence="1">
    <location>
        <begin position="757"/>
        <end position="767"/>
    </location>
</feature>
<feature type="compositionally biased region" description="Basic and acidic residues" evidence="1">
    <location>
        <begin position="663"/>
        <end position="678"/>
    </location>
</feature>
<feature type="compositionally biased region" description="Basic and acidic residues" evidence="1">
    <location>
        <begin position="269"/>
        <end position="279"/>
    </location>
</feature>
<feature type="compositionally biased region" description="Polar residues" evidence="1">
    <location>
        <begin position="816"/>
        <end position="830"/>
    </location>
</feature>
<dbReference type="Pfam" id="PF09462">
    <property type="entry name" value="Mus7"/>
    <property type="match status" value="1"/>
</dbReference>
<accession>A0A9W9K2H9</accession>
<dbReference type="Proteomes" id="UP001149074">
    <property type="component" value="Unassembled WGS sequence"/>
</dbReference>
<feature type="compositionally biased region" description="Basic residues" evidence="1">
    <location>
        <begin position="134"/>
        <end position="144"/>
    </location>
</feature>
<dbReference type="GO" id="GO:0005634">
    <property type="term" value="C:nucleus"/>
    <property type="evidence" value="ECO:0007669"/>
    <property type="project" value="InterPro"/>
</dbReference>
<dbReference type="GeneID" id="81359902"/>
<feature type="compositionally biased region" description="Low complexity" evidence="1">
    <location>
        <begin position="172"/>
        <end position="186"/>
    </location>
</feature>
<feature type="compositionally biased region" description="Polar residues" evidence="1">
    <location>
        <begin position="837"/>
        <end position="848"/>
    </location>
</feature>
<feature type="compositionally biased region" description="Low complexity" evidence="1">
    <location>
        <begin position="310"/>
        <end position="322"/>
    </location>
</feature>
<feature type="compositionally biased region" description="Polar residues" evidence="1">
    <location>
        <begin position="228"/>
        <end position="248"/>
    </location>
</feature>
<dbReference type="InterPro" id="IPR019021">
    <property type="entry name" value="Mms22"/>
</dbReference>
<feature type="region of interest" description="Disordered" evidence="1">
    <location>
        <begin position="1"/>
        <end position="468"/>
    </location>
</feature>
<sequence length="2351" mass="263707">MSIEPWRKRGFVPDSDEDDDFDSLNTNKENVDTTGDDPDLEYIPISPSNVKPSAEDSEDPTEAQQRENAEGGLTTPSENKRIQEDVEVDSAGEKLAATHVVEELKLIDTVPESGVTSSEAKGSPGTPALGKWTPRPRRSTRKYGRSSSAKKTDDLAQGPPRSPLAQNIWDISSSPARQARSSQRPQNNASTPKHTPSVTNRKYRVPSRDSSPDELMVLVPSPRRPLESTANDDSTVQPPPNEASSDDGSSLSPALSNLPSPSPELSPEPLEHGKHETPRKNAGSKTSEDLPARVLLDLEAPEEFLTQSSQQEPPQEEIPPQEMELRDASQHEVQKIPQQQPVQRPMRSLRTHRPEQMNPYTYESAKYTRLMRAAGIRPVRVPTEGPRHRPAETTDESQEQDVFDPHAIRSSPPAEEYLPPSRPERRNERGTIRREAQDIDHQTSTIRRKQSTKRRKKARSGAWHDGTYLVSNMDRPQVITNPTHPASVFDLSVFDFPSSPPPSGSVSSVSKTPRAFEGFQPPPGLTPPPTTGTAVDSKIVTPGADEIIHDEDPGSAAGSDEETSSNSSSNELETAEEREIRRIQRQTRGVLPASWVRIEAQQRLQQQKASQSNRHAHPQRPDAKGVARKIVRKGGQPGRSSLMDFGDDDDSDGGSQSTGTPQPEKEAIEGTRSNEETVTRIPEFDSAFDDDQDADIFEDNRIDRMFAPASRTAGSREKGKGLKRPHSKESVNAKERKLKKARLQRQTRITDAGYGSRRAKQSSKHATPRLGILDAPDVATRSRKEQPQFLRVAARRARSRRDGGRRSPTRKFLQLASKSDTVDANKSLQQWRRGAIPQSNTRRSQPQHQSRKPHSIAGLSSTRKRSALSYHPRITSQFPIAEPDDGFSLNGYPVQDQSPGEGAPARAEASARSIETPRSTQAKKQGHQWIVQRNAAISSLQRNNVRPALGSLTESSASQPASRAMFRQKLTLLNRDYRHKQSSRTFKPSLTLDRFLSDTGPAGPSTKSHPQDTVTTSVTTDPKTTLDPQLQPAKQHQSRPRLRKKTPNRIDLNLDDFVQDQEPVIPISDESDVPTSANHGPSRPSTFTVGGLFNWQRSYSIDFGISHLGDGTYFHESTFIGSGEFLRSLHVLKRDFDQDVGLFSMPFKDHTLQWGPWNDKVSSEMGAVFDMIIDVVESSSLSASEIGPVSPLTPASLAYRSLISYVTEKLSFMDPVDRTGFLGRAMALVYKLRDPLAASIANNKNDTKKDLSRLASYNMVFCNQIRQLATHDLVNPSLGNEALYLAKLSAKDAIDLVLSKAGRTQIQGLLDGNKSLAQREVGIREDFPSAEAYVVTEQLLRSSEAFDEIFSELKTETCTKTIVHNQKDVRSLETGWHGLFMLLPFDEMDDHGIARLNSRLKAGHDNWNLVKKLLSPALDSYGINSATQPISYNAYCRTLFQRCHRLINYWGWRDCKPILDTLYDFFAQKTLYNLKLEESSGSPSFLDELDQNPSLEIRSGEPSFHTLLKIIASGLRFLSQRYDNKKIRNFAWRLLPNHGRMYPKDEPLRHEDLDALRNHHDLLCTLYWVVPNGYRPRLETIKDLVNPATSHRETCSINLRSWTRLVRFKLSTNEEVSGLEPFADWHSDFVNELRKQHQLARNEIEAQRKDGEWYSEQLIESTVSQNQRQIESLLSMALRGLLTAVEQAPSLEHAHRLISKTPFEALLSLFNPKVSRVNVVVSEALQIIVAYTRKDTALSSATESSAPVVAQPPEDDSQEYGDWDDIDAVIVQQTILSQGVEHVQYVLHPIISRFLSNCFGEDHCPDDAILSSAVDCWASVAQVLVCHGLKRWDNYLDPFGDESWARLRETVQTRKFSPQFLAVCIERDAQILYDCRMLIMGMWMSSLVERSSMLKFQHRLTEALLNGNPKDPLLQNLPFSKDKKLGRYNLTVEELNQRRISLISSILSNMREHVLCLETSSSRDFSVTKRGYSESLEQLMTAMKKNYRELGNGAVESARGAYVDFVHRIIQFLQELTSDIRPVDSFFTDSALFPLPSSDPRYIVAKLKRYEPKLSSKRELQTLIVFVQSITERAILESQQSHLVEQLHTAMTNTYEAGNLDKPTLRTALLRCVFPGYLELAFSSPAASLISRPVVQGISLVLKDLLYSLDTTDHDCVSSIMGIFDATFQSSYRALQPLSNRPAKLLNSTTLAMLVAFIEMVSSSLVVVDYIDRITDCAEQIVSYIRWFRDFAIAVDSLLFDCSSTTVPFAIPALDPTTQQSSGTSSQLPADLVATRNIAFEEHQSCLKNWSSHGGRFYYTRPGHESKEVIVEPDFKFLMENETEAKRAFNEVAEKFADQVRQLGFFPNESE</sequence>
<evidence type="ECO:0000256" key="1">
    <source>
        <dbReference type="SAM" id="MobiDB-lite"/>
    </source>
</evidence>
<feature type="compositionally biased region" description="Pro residues" evidence="1">
    <location>
        <begin position="520"/>
        <end position="530"/>
    </location>
</feature>
<feature type="compositionally biased region" description="Low complexity" evidence="1">
    <location>
        <begin position="249"/>
        <end position="259"/>
    </location>
</feature>
<feature type="compositionally biased region" description="Basic and acidic residues" evidence="1">
    <location>
        <begin position="323"/>
        <end position="334"/>
    </location>
</feature>
<feature type="compositionally biased region" description="Basic residues" evidence="1">
    <location>
        <begin position="1036"/>
        <end position="1045"/>
    </location>
</feature>
<feature type="compositionally biased region" description="Low complexity" evidence="1">
    <location>
        <begin position="1012"/>
        <end position="1025"/>
    </location>
</feature>